<dbReference type="GO" id="GO:0071942">
    <property type="term" value="C:XPC complex"/>
    <property type="evidence" value="ECO:0007669"/>
    <property type="project" value="TreeGrafter"/>
</dbReference>
<organism evidence="10 11">
    <name type="scientific">Penicilliopsis zonata CBS 506.65</name>
    <dbReference type="NCBI Taxonomy" id="1073090"/>
    <lineage>
        <taxon>Eukaryota</taxon>
        <taxon>Fungi</taxon>
        <taxon>Dikarya</taxon>
        <taxon>Ascomycota</taxon>
        <taxon>Pezizomycotina</taxon>
        <taxon>Eurotiomycetes</taxon>
        <taxon>Eurotiomycetidae</taxon>
        <taxon>Eurotiales</taxon>
        <taxon>Aspergillaceae</taxon>
        <taxon>Penicilliopsis</taxon>
    </lineage>
</organism>
<evidence type="ECO:0000256" key="5">
    <source>
        <dbReference type="ARBA" id="ARBA00023242"/>
    </source>
</evidence>
<evidence type="ECO:0008006" key="12">
    <source>
        <dbReference type="Google" id="ProtNLM"/>
    </source>
</evidence>
<keyword evidence="5" id="KW-0539">Nucleus</keyword>
<dbReference type="InterPro" id="IPR038765">
    <property type="entry name" value="Papain-like_cys_pep_sf"/>
</dbReference>
<feature type="compositionally biased region" description="Acidic residues" evidence="6">
    <location>
        <begin position="108"/>
        <end position="117"/>
    </location>
</feature>
<gene>
    <name evidence="10" type="ORF">ASPZODRAFT_139503</name>
</gene>
<dbReference type="GO" id="GO:0006289">
    <property type="term" value="P:nucleotide-excision repair"/>
    <property type="evidence" value="ECO:0007669"/>
    <property type="project" value="InterPro"/>
</dbReference>
<feature type="region of interest" description="Disordered" evidence="6">
    <location>
        <begin position="348"/>
        <end position="399"/>
    </location>
</feature>
<evidence type="ECO:0000313" key="11">
    <source>
        <dbReference type="Proteomes" id="UP000184188"/>
    </source>
</evidence>
<keyword evidence="11" id="KW-1185">Reference proteome</keyword>
<comment type="similarity">
    <text evidence="2">Belongs to the XPC family.</text>
</comment>
<dbReference type="InterPro" id="IPR018327">
    <property type="entry name" value="BHD_2"/>
</dbReference>
<dbReference type="SMART" id="SM01030">
    <property type="entry name" value="BHD_1"/>
    <property type="match status" value="1"/>
</dbReference>
<dbReference type="GO" id="GO:0006298">
    <property type="term" value="P:mismatch repair"/>
    <property type="evidence" value="ECO:0007669"/>
    <property type="project" value="TreeGrafter"/>
</dbReference>
<accession>A0A1L9SSK2</accession>
<dbReference type="Gene3D" id="3.30.60.290">
    <property type="entry name" value="Rad4, beta-hairpin domain BHD2"/>
    <property type="match status" value="1"/>
</dbReference>
<dbReference type="Pfam" id="PF10403">
    <property type="entry name" value="BHD_1"/>
    <property type="match status" value="1"/>
</dbReference>
<dbReference type="InterPro" id="IPR036985">
    <property type="entry name" value="Transglutaminase-like_sf"/>
</dbReference>
<evidence type="ECO:0000259" key="8">
    <source>
        <dbReference type="SMART" id="SM01031"/>
    </source>
</evidence>
<reference evidence="11" key="1">
    <citation type="journal article" date="2017" name="Genome Biol.">
        <title>Comparative genomics reveals high biological diversity and specific adaptations in the industrially and medically important fungal genus Aspergillus.</title>
        <authorList>
            <person name="de Vries R.P."/>
            <person name="Riley R."/>
            <person name="Wiebenga A."/>
            <person name="Aguilar-Osorio G."/>
            <person name="Amillis S."/>
            <person name="Uchima C.A."/>
            <person name="Anderluh G."/>
            <person name="Asadollahi M."/>
            <person name="Askin M."/>
            <person name="Barry K."/>
            <person name="Battaglia E."/>
            <person name="Bayram O."/>
            <person name="Benocci T."/>
            <person name="Braus-Stromeyer S.A."/>
            <person name="Caldana C."/>
            <person name="Canovas D."/>
            <person name="Cerqueira G.C."/>
            <person name="Chen F."/>
            <person name="Chen W."/>
            <person name="Choi C."/>
            <person name="Clum A."/>
            <person name="Dos Santos R.A."/>
            <person name="Damasio A.R."/>
            <person name="Diallinas G."/>
            <person name="Emri T."/>
            <person name="Fekete E."/>
            <person name="Flipphi M."/>
            <person name="Freyberg S."/>
            <person name="Gallo A."/>
            <person name="Gournas C."/>
            <person name="Habgood R."/>
            <person name="Hainaut M."/>
            <person name="Harispe M.L."/>
            <person name="Henrissat B."/>
            <person name="Hilden K.S."/>
            <person name="Hope R."/>
            <person name="Hossain A."/>
            <person name="Karabika E."/>
            <person name="Karaffa L."/>
            <person name="Karanyi Z."/>
            <person name="Krasevec N."/>
            <person name="Kuo A."/>
            <person name="Kusch H."/>
            <person name="LaButti K."/>
            <person name="Lagendijk E.L."/>
            <person name="Lapidus A."/>
            <person name="Levasseur A."/>
            <person name="Lindquist E."/>
            <person name="Lipzen A."/>
            <person name="Logrieco A.F."/>
            <person name="MacCabe A."/>
            <person name="Maekelae M.R."/>
            <person name="Malavazi I."/>
            <person name="Melin P."/>
            <person name="Meyer V."/>
            <person name="Mielnichuk N."/>
            <person name="Miskei M."/>
            <person name="Molnar A.P."/>
            <person name="Mule G."/>
            <person name="Ngan C.Y."/>
            <person name="Orejas M."/>
            <person name="Orosz E."/>
            <person name="Ouedraogo J.P."/>
            <person name="Overkamp K.M."/>
            <person name="Park H.-S."/>
            <person name="Perrone G."/>
            <person name="Piumi F."/>
            <person name="Punt P.J."/>
            <person name="Ram A.F."/>
            <person name="Ramon A."/>
            <person name="Rauscher S."/>
            <person name="Record E."/>
            <person name="Riano-Pachon D.M."/>
            <person name="Robert V."/>
            <person name="Roehrig J."/>
            <person name="Ruller R."/>
            <person name="Salamov A."/>
            <person name="Salih N.S."/>
            <person name="Samson R.A."/>
            <person name="Sandor E."/>
            <person name="Sanguinetti M."/>
            <person name="Schuetze T."/>
            <person name="Sepcic K."/>
            <person name="Shelest E."/>
            <person name="Sherlock G."/>
            <person name="Sophianopoulou V."/>
            <person name="Squina F.M."/>
            <person name="Sun H."/>
            <person name="Susca A."/>
            <person name="Todd R.B."/>
            <person name="Tsang A."/>
            <person name="Unkles S.E."/>
            <person name="van de Wiele N."/>
            <person name="van Rossen-Uffink D."/>
            <person name="Oliveira J.V."/>
            <person name="Vesth T.C."/>
            <person name="Visser J."/>
            <person name="Yu J.-H."/>
            <person name="Zhou M."/>
            <person name="Andersen M.R."/>
            <person name="Archer D.B."/>
            <person name="Baker S.E."/>
            <person name="Benoit I."/>
            <person name="Brakhage A.A."/>
            <person name="Braus G.H."/>
            <person name="Fischer R."/>
            <person name="Frisvad J.C."/>
            <person name="Goldman G.H."/>
            <person name="Houbraken J."/>
            <person name="Oakley B."/>
            <person name="Pocsi I."/>
            <person name="Scazzocchio C."/>
            <person name="Seiboth B."/>
            <person name="vanKuyk P.A."/>
            <person name="Wortman J."/>
            <person name="Dyer P.S."/>
            <person name="Grigoriev I.V."/>
        </authorList>
    </citation>
    <scope>NUCLEOTIDE SEQUENCE [LARGE SCALE GENOMIC DNA]</scope>
    <source>
        <strain evidence="11">CBS 506.65</strain>
    </source>
</reference>
<feature type="compositionally biased region" description="Basic residues" evidence="6">
    <location>
        <begin position="1"/>
        <end position="10"/>
    </location>
</feature>
<feature type="domain" description="Rad4 beta-hairpin" evidence="8">
    <location>
        <begin position="579"/>
        <end position="639"/>
    </location>
</feature>
<sequence length="999" mass="111147">MVRRLQRARPGRGGGTRRSQPRRGHDDNEIPEAYLEMLVEAESRDSTSLETDRPIKRRKVGERVRPAALTAPLLDDTPTTNAQIVSLPDESGSDDETRQVQTAYDSTASEEDSDEEEMDWEEVDIQQAPIPVAASSDEYFQPAGSGRTGDESLQITLEKPSTARKAAVPRRRPLSAAEKKLRLEIHKVHLLCLLSHVNRRNIWCNDEEVQGFLKQMLPKQIISLLNPPENRPQPSRSAVFIDGLNQAADVFSKRFRKTMPGLKRPHWQDEPEAVQDRAKSIMSDAEVFLSRDDFRKQAKSLRGSRDFGAQLFCALLRSVAVEARLVCSLQPLTFSGAIKNTTTPKKQRSSYIVISSDESHETSSSEKQSPLPTRRLGRPQFTSKRPLQASSRLDRPPRLSESSYPVFWVEAFNEVVQKWIPIDPLVTMSLAKPSKFEPPASDPHNQMSYVVAFEDDGSARDVTRRYAKAFNAKTRKLRVESTRNGEMWWTRTLRAFEKPFLEDRDEIEVSELTARTAAEPMPRNVQDFKDHPVYALDRHLRRNQVVHPKRVIGQVSLGKSGMKNEVLEPVYRRSDVHNLRSADGWYRLGRDIKLGEQALKRVRPSRNRVAETTDGEGGDDPVEMTPLYASFQTEVYQPPPVIKGRIPKNGYGNLDVYVPSMVPPGGVHVKHLEARQAARILGIDYADAVTGFNFKGRHGTAVFEGVVIAAEYLEAVQEVLRGLEHERVHAELELRSAAALQMWKHLLLRLRIAERVKGYAVEGEDEENISDAVDEAGAEEDADEDVEVAGGGFLLESHIEEASGGGFLPEPLDRDSGGVLSSGLVHETQSSRHSHPPDEDEDDFGGGFIPEDESVQSASIIQPLPPIPPQSTLRREQADNQPRYSLVVVPNEQPNHSSGSELHHAKPSTPSVESPDPGPQVDPPTRDTVDGSSEVPIVVSSSVGGDSKSVSLEVVSRSPPGMHSPVDDVEEPGSQVDEVSLLSEDPDDEDAIPEWLMSD</sequence>
<feature type="compositionally biased region" description="Basic and acidic residues" evidence="6">
    <location>
        <begin position="41"/>
        <end position="54"/>
    </location>
</feature>
<dbReference type="Gene3D" id="2.20.20.110">
    <property type="entry name" value="Rad4, beta-hairpin domain BHD1"/>
    <property type="match status" value="1"/>
</dbReference>
<proteinExistence type="inferred from homology"/>
<feature type="region of interest" description="Disordered" evidence="6">
    <location>
        <begin position="804"/>
        <end position="999"/>
    </location>
</feature>
<dbReference type="SMART" id="SM01031">
    <property type="entry name" value="BHD_2"/>
    <property type="match status" value="1"/>
</dbReference>
<dbReference type="GO" id="GO:0005737">
    <property type="term" value="C:cytoplasm"/>
    <property type="evidence" value="ECO:0007669"/>
    <property type="project" value="TreeGrafter"/>
</dbReference>
<evidence type="ECO:0000256" key="4">
    <source>
        <dbReference type="ARBA" id="ARBA00023204"/>
    </source>
</evidence>
<feature type="domain" description="Rad4 beta-hairpin" evidence="7">
    <location>
        <begin position="517"/>
        <end position="577"/>
    </location>
</feature>
<dbReference type="GO" id="GO:0003697">
    <property type="term" value="F:single-stranded DNA binding"/>
    <property type="evidence" value="ECO:0007669"/>
    <property type="project" value="TreeGrafter"/>
</dbReference>
<evidence type="ECO:0000259" key="7">
    <source>
        <dbReference type="SMART" id="SM01030"/>
    </source>
</evidence>
<keyword evidence="3" id="KW-0227">DNA damage</keyword>
<feature type="compositionally biased region" description="Acidic residues" evidence="6">
    <location>
        <begin position="838"/>
        <end position="854"/>
    </location>
</feature>
<dbReference type="InterPro" id="IPR004583">
    <property type="entry name" value="DNA_repair_Rad4"/>
</dbReference>
<dbReference type="PANTHER" id="PTHR12135:SF0">
    <property type="entry name" value="DNA REPAIR PROTEIN COMPLEMENTING XP-C CELLS"/>
    <property type="match status" value="1"/>
</dbReference>
<dbReference type="STRING" id="1073090.A0A1L9SSK2"/>
<feature type="compositionally biased region" description="Polar residues" evidence="6">
    <location>
        <begin position="380"/>
        <end position="391"/>
    </location>
</feature>
<dbReference type="GeneID" id="34611025"/>
<keyword evidence="4" id="KW-0234">DNA repair</keyword>
<dbReference type="VEuPathDB" id="FungiDB:ASPZODRAFT_139503"/>
<dbReference type="Gene3D" id="3.30.70.2460">
    <property type="entry name" value="Rad4, beta-hairpin domain BHD3"/>
    <property type="match status" value="1"/>
</dbReference>
<evidence type="ECO:0000313" key="10">
    <source>
        <dbReference type="EMBL" id="OJJ50185.1"/>
    </source>
</evidence>
<dbReference type="InterPro" id="IPR018325">
    <property type="entry name" value="Rad4/PNGase_transGLS-fold"/>
</dbReference>
<evidence type="ECO:0000256" key="6">
    <source>
        <dbReference type="SAM" id="MobiDB-lite"/>
    </source>
</evidence>
<dbReference type="GO" id="GO:0003684">
    <property type="term" value="F:damaged DNA binding"/>
    <property type="evidence" value="ECO:0007669"/>
    <property type="project" value="InterPro"/>
</dbReference>
<dbReference type="Pfam" id="PF10405">
    <property type="entry name" value="BHD_3"/>
    <property type="match status" value="1"/>
</dbReference>
<dbReference type="AlphaFoldDB" id="A0A1L9SSK2"/>
<dbReference type="Gene3D" id="3.90.260.10">
    <property type="entry name" value="Transglutaminase-like"/>
    <property type="match status" value="1"/>
</dbReference>
<comment type="subcellular location">
    <subcellularLocation>
        <location evidence="1">Nucleus</location>
    </subcellularLocation>
</comment>
<dbReference type="FunFam" id="2.20.20.110:FF:000003">
    <property type="entry name" value="Putative DNA repair protein Rad4"/>
    <property type="match status" value="1"/>
</dbReference>
<dbReference type="InterPro" id="IPR042488">
    <property type="entry name" value="Rad4_BHD3_sf"/>
</dbReference>
<dbReference type="Pfam" id="PF10404">
    <property type="entry name" value="BHD_2"/>
    <property type="match status" value="1"/>
</dbReference>
<evidence type="ECO:0000256" key="2">
    <source>
        <dbReference type="ARBA" id="ARBA00009525"/>
    </source>
</evidence>
<feature type="region of interest" description="Disordered" evidence="6">
    <location>
        <begin position="1"/>
        <end position="117"/>
    </location>
</feature>
<evidence type="ECO:0000259" key="9">
    <source>
        <dbReference type="SMART" id="SM01032"/>
    </source>
</evidence>
<dbReference type="InterPro" id="IPR018328">
    <property type="entry name" value="Rad4_beta-hairpin_dom3"/>
</dbReference>
<feature type="compositionally biased region" description="Low complexity" evidence="6">
    <location>
        <begin position="931"/>
        <end position="951"/>
    </location>
</feature>
<dbReference type="RefSeq" id="XP_022584695.1">
    <property type="nucleotide sequence ID" value="XM_022724560.1"/>
</dbReference>
<evidence type="ECO:0000256" key="3">
    <source>
        <dbReference type="ARBA" id="ARBA00022763"/>
    </source>
</evidence>
<protein>
    <recommendedName>
        <fullName evidence="12">Rad4 beta-hairpin domain-containing protein</fullName>
    </recommendedName>
</protein>
<dbReference type="OrthoDB" id="300780at2759"/>
<evidence type="ECO:0000256" key="1">
    <source>
        <dbReference type="ARBA" id="ARBA00004123"/>
    </source>
</evidence>
<dbReference type="EMBL" id="KV878337">
    <property type="protein sequence ID" value="OJJ50185.1"/>
    <property type="molecule type" value="Genomic_DNA"/>
</dbReference>
<dbReference type="SUPFAM" id="SSF54001">
    <property type="entry name" value="Cysteine proteinases"/>
    <property type="match status" value="1"/>
</dbReference>
<dbReference type="PANTHER" id="PTHR12135">
    <property type="entry name" value="DNA REPAIR PROTEIN XP-C / RAD4"/>
    <property type="match status" value="1"/>
</dbReference>
<dbReference type="Proteomes" id="UP000184188">
    <property type="component" value="Unassembled WGS sequence"/>
</dbReference>
<dbReference type="SMART" id="SM01032">
    <property type="entry name" value="BHD_3"/>
    <property type="match status" value="1"/>
</dbReference>
<name>A0A1L9SSK2_9EURO</name>
<dbReference type="Pfam" id="PF03835">
    <property type="entry name" value="Rad4"/>
    <property type="match status" value="1"/>
</dbReference>
<dbReference type="GO" id="GO:0000111">
    <property type="term" value="C:nucleotide-excision repair factor 2 complex"/>
    <property type="evidence" value="ECO:0007669"/>
    <property type="project" value="TreeGrafter"/>
</dbReference>
<feature type="domain" description="Rad4 beta-hairpin" evidence="9">
    <location>
        <begin position="646"/>
        <end position="720"/>
    </location>
</feature>
<feature type="compositionally biased region" description="Low complexity" evidence="6">
    <location>
        <begin position="66"/>
        <end position="80"/>
    </location>
</feature>
<dbReference type="InterPro" id="IPR018326">
    <property type="entry name" value="Rad4_beta-hairpin_dom1"/>
</dbReference>